<sequence>MKHYYYVRKSALPQLHFWPHLVVYLDAPVNKLLENIKARGNADEIAAVDEKYLKTIEASYKDSLKEYRRHSKILAYDWTRPGDADTVVEDIERMDFDFFEWHSGDVMEEWFTLVDEVGWNGWRQHVTSKVDARMYAFGGMSTHEVGELYINPRDAGHFMQVMRKEVLKSPYGYGFITKNGDHMTGMMNCRNEHYLAEPWYEYYYKEAYYDDMSSMEASLDPHADSYDPDYVHAHH</sequence>
<gene>
    <name evidence="2" type="ORF">SVUK_LOCUS51</name>
</gene>
<dbReference type="InterPro" id="IPR050566">
    <property type="entry name" value="Deoxyribonucleoside_kinase"/>
</dbReference>
<dbReference type="Gene3D" id="3.40.50.300">
    <property type="entry name" value="P-loop containing nucleotide triphosphate hydrolases"/>
    <property type="match status" value="1"/>
</dbReference>
<dbReference type="EMBL" id="UYYB01000069">
    <property type="protein sequence ID" value="VDM65053.1"/>
    <property type="molecule type" value="Genomic_DNA"/>
</dbReference>
<dbReference type="InterPro" id="IPR031314">
    <property type="entry name" value="DNK_dom"/>
</dbReference>
<dbReference type="AlphaFoldDB" id="A0A3P7IB03"/>
<dbReference type="PANTHER" id="PTHR10513:SF15">
    <property type="entry name" value="NADH DEHYDROGENASE [UBIQUINONE] 1 ALPHA SUBCOMPLEX SUBUNIT 10, MITOCHONDRIAL"/>
    <property type="match status" value="1"/>
</dbReference>
<protein>
    <recommendedName>
        <fullName evidence="1">Deoxynucleoside kinase domain-containing protein</fullName>
    </recommendedName>
</protein>
<dbReference type="OrthoDB" id="17400at2759"/>
<organism evidence="2 3">
    <name type="scientific">Strongylus vulgaris</name>
    <name type="common">Blood worm</name>
    <dbReference type="NCBI Taxonomy" id="40348"/>
    <lineage>
        <taxon>Eukaryota</taxon>
        <taxon>Metazoa</taxon>
        <taxon>Ecdysozoa</taxon>
        <taxon>Nematoda</taxon>
        <taxon>Chromadorea</taxon>
        <taxon>Rhabditida</taxon>
        <taxon>Rhabditina</taxon>
        <taxon>Rhabditomorpha</taxon>
        <taxon>Strongyloidea</taxon>
        <taxon>Strongylidae</taxon>
        <taxon>Strongylus</taxon>
    </lineage>
</organism>
<dbReference type="Pfam" id="PF01712">
    <property type="entry name" value="dNK"/>
    <property type="match status" value="1"/>
</dbReference>
<dbReference type="GO" id="GO:0005739">
    <property type="term" value="C:mitochondrion"/>
    <property type="evidence" value="ECO:0007669"/>
    <property type="project" value="GOC"/>
</dbReference>
<dbReference type="InterPro" id="IPR027417">
    <property type="entry name" value="P-loop_NTPase"/>
</dbReference>
<reference evidence="2 3" key="1">
    <citation type="submission" date="2018-11" db="EMBL/GenBank/DDBJ databases">
        <authorList>
            <consortium name="Pathogen Informatics"/>
        </authorList>
    </citation>
    <scope>NUCLEOTIDE SEQUENCE [LARGE SCALE GENOMIC DNA]</scope>
</reference>
<name>A0A3P7IB03_STRVU</name>
<evidence type="ECO:0000259" key="1">
    <source>
        <dbReference type="Pfam" id="PF01712"/>
    </source>
</evidence>
<dbReference type="PANTHER" id="PTHR10513">
    <property type="entry name" value="DEOXYNUCLEOSIDE KINASE"/>
    <property type="match status" value="1"/>
</dbReference>
<accession>A0A3P7IB03</accession>
<evidence type="ECO:0000313" key="3">
    <source>
        <dbReference type="Proteomes" id="UP000270094"/>
    </source>
</evidence>
<dbReference type="Proteomes" id="UP000270094">
    <property type="component" value="Unassembled WGS sequence"/>
</dbReference>
<evidence type="ECO:0000313" key="2">
    <source>
        <dbReference type="EMBL" id="VDM65053.1"/>
    </source>
</evidence>
<dbReference type="GO" id="GO:0006120">
    <property type="term" value="P:mitochondrial electron transport, NADH to ubiquinone"/>
    <property type="evidence" value="ECO:0007669"/>
    <property type="project" value="TreeGrafter"/>
</dbReference>
<dbReference type="SUPFAM" id="SSF52540">
    <property type="entry name" value="P-loop containing nucleoside triphosphate hydrolases"/>
    <property type="match status" value="1"/>
</dbReference>
<proteinExistence type="predicted"/>
<feature type="domain" description="Deoxynucleoside kinase" evidence="1">
    <location>
        <begin position="1"/>
        <end position="114"/>
    </location>
</feature>
<keyword evidence="3" id="KW-1185">Reference proteome</keyword>